<dbReference type="EMBL" id="AAPH01000012">
    <property type="protein sequence ID" value="EAS43278.1"/>
    <property type="molecule type" value="Genomic_DNA"/>
</dbReference>
<keyword evidence="1" id="KW-1133">Transmembrane helix</keyword>
<organism evidence="3 4">
    <name type="scientific">Photobacterium profundum 3TCK</name>
    <dbReference type="NCBI Taxonomy" id="314280"/>
    <lineage>
        <taxon>Bacteria</taxon>
        <taxon>Pseudomonadati</taxon>
        <taxon>Pseudomonadota</taxon>
        <taxon>Gammaproteobacteria</taxon>
        <taxon>Vibrionales</taxon>
        <taxon>Vibrionaceae</taxon>
        <taxon>Photobacterium</taxon>
    </lineage>
</organism>
<accession>Q1Z424</accession>
<dbReference type="InterPro" id="IPR012495">
    <property type="entry name" value="TadE-like_dom"/>
</dbReference>
<feature type="domain" description="TadE-like" evidence="2">
    <location>
        <begin position="8"/>
        <end position="50"/>
    </location>
</feature>
<gene>
    <name evidence="3" type="ORF">P3TCK_27769</name>
</gene>
<evidence type="ECO:0000259" key="2">
    <source>
        <dbReference type="Pfam" id="PF07811"/>
    </source>
</evidence>
<dbReference type="Pfam" id="PF07811">
    <property type="entry name" value="TadE"/>
    <property type="match status" value="1"/>
</dbReference>
<dbReference type="AlphaFoldDB" id="Q1Z424"/>
<sequence>MNRHKQRGVFSIEFAMSAIVLFLVTFAIFEASRLIYIINLTESALRESTRDTRVFESERYNTAYENRLQQIFESEGEIWHYLVKPKRYRFSITYYDTYQSLIKDTPHIGECQRCELALYSLQYRYLPMFFIGNVVDRTITRDILAEQEHEGWPINEE</sequence>
<dbReference type="Proteomes" id="UP000003789">
    <property type="component" value="Unassembled WGS sequence"/>
</dbReference>
<proteinExistence type="predicted"/>
<dbReference type="RefSeq" id="WP_006233122.1">
    <property type="nucleotide sequence ID" value="NZ_CH724136.1"/>
</dbReference>
<protein>
    <submittedName>
        <fullName evidence="3">TadE-like protein</fullName>
    </submittedName>
</protein>
<evidence type="ECO:0000256" key="1">
    <source>
        <dbReference type="SAM" id="Phobius"/>
    </source>
</evidence>
<dbReference type="HOGENOM" id="CLU_1651465_0_0_6"/>
<feature type="transmembrane region" description="Helical" evidence="1">
    <location>
        <begin position="12"/>
        <end position="29"/>
    </location>
</feature>
<name>Q1Z424_9GAMM</name>
<keyword evidence="1" id="KW-0472">Membrane</keyword>
<reference evidence="3 4" key="1">
    <citation type="submission" date="2006-03" db="EMBL/GenBank/DDBJ databases">
        <authorList>
            <person name="Bartlett D.H."/>
            <person name="Valle G."/>
            <person name="Lauro F.M."/>
            <person name="Vezzi A."/>
            <person name="Simonato F."/>
            <person name="Eloe E."/>
            <person name="Vitulo N."/>
            <person name="Stratton T.K."/>
            <person name="D'angelo M."/>
            <person name="Ferriera S."/>
            <person name="Johnson J."/>
            <person name="Kravitz S."/>
            <person name="Beeson K."/>
            <person name="Sutton G."/>
            <person name="Rogers Y."/>
            <person name="Friedman R."/>
            <person name="Frazier M."/>
            <person name="Venter J.C."/>
        </authorList>
    </citation>
    <scope>NUCLEOTIDE SEQUENCE [LARGE SCALE GENOMIC DNA]</scope>
    <source>
        <strain evidence="3 4">3TCK</strain>
    </source>
</reference>
<evidence type="ECO:0000313" key="3">
    <source>
        <dbReference type="EMBL" id="EAS43278.1"/>
    </source>
</evidence>
<evidence type="ECO:0000313" key="4">
    <source>
        <dbReference type="Proteomes" id="UP000003789"/>
    </source>
</evidence>
<keyword evidence="1" id="KW-0812">Transmembrane</keyword>
<comment type="caution">
    <text evidence="3">The sequence shown here is derived from an EMBL/GenBank/DDBJ whole genome shotgun (WGS) entry which is preliminary data.</text>
</comment>